<comment type="caution">
    <text evidence="1">The sequence shown here is derived from an EMBL/GenBank/DDBJ whole genome shotgun (WGS) entry which is preliminary data.</text>
</comment>
<evidence type="ECO:0008006" key="3">
    <source>
        <dbReference type="Google" id="ProtNLM"/>
    </source>
</evidence>
<evidence type="ECO:0000313" key="2">
    <source>
        <dbReference type="Proteomes" id="UP000004810"/>
    </source>
</evidence>
<protein>
    <recommendedName>
        <fullName evidence="3">OCRE domain-containing protein</fullName>
    </recommendedName>
</protein>
<organism evidence="1 2">
    <name type="scientific">Wuchereria bancrofti</name>
    <dbReference type="NCBI Taxonomy" id="6293"/>
    <lineage>
        <taxon>Eukaryota</taxon>
        <taxon>Metazoa</taxon>
        <taxon>Ecdysozoa</taxon>
        <taxon>Nematoda</taxon>
        <taxon>Chromadorea</taxon>
        <taxon>Rhabditida</taxon>
        <taxon>Spirurina</taxon>
        <taxon>Spiruromorpha</taxon>
        <taxon>Filarioidea</taxon>
        <taxon>Onchocercidae</taxon>
        <taxon>Wuchereria</taxon>
    </lineage>
</organism>
<name>J9AX91_WUCBA</name>
<sequence>MDEMNVTRMETFEDGNEIIQPNTSGASIEADAQQDNMSIADILRQTANAFLRDKYLQGFEFHEDCQLYYNPVSGYYYDQ</sequence>
<dbReference type="AlphaFoldDB" id="J9AX91"/>
<accession>J9AX91</accession>
<dbReference type="EMBL" id="ADBV01005733">
    <property type="protein sequence ID" value="EJW79205.1"/>
    <property type="molecule type" value="Genomic_DNA"/>
</dbReference>
<feature type="non-terminal residue" evidence="1">
    <location>
        <position position="79"/>
    </location>
</feature>
<dbReference type="Proteomes" id="UP000004810">
    <property type="component" value="Unassembled WGS sequence"/>
</dbReference>
<gene>
    <name evidence="1" type="ORF">WUBG_09887</name>
</gene>
<evidence type="ECO:0000313" key="1">
    <source>
        <dbReference type="EMBL" id="EJW79205.1"/>
    </source>
</evidence>
<proteinExistence type="predicted"/>
<reference evidence="2" key="1">
    <citation type="submission" date="2012-08" db="EMBL/GenBank/DDBJ databases">
        <title>The Genome Sequence of Wuchereria bancrofti.</title>
        <authorList>
            <person name="Nutman T.B."/>
            <person name="Fink D.L."/>
            <person name="Russ C."/>
            <person name="Young S."/>
            <person name="Zeng Q."/>
            <person name="Koehrsen M."/>
            <person name="Alvarado L."/>
            <person name="Berlin A."/>
            <person name="Chapman S.B."/>
            <person name="Chen Z."/>
            <person name="Freedman E."/>
            <person name="Gellesch M."/>
            <person name="Goldberg J."/>
            <person name="Griggs A."/>
            <person name="Gujja S."/>
            <person name="Heilman E.R."/>
            <person name="Heiman D."/>
            <person name="Hepburn T."/>
            <person name="Howarth C."/>
            <person name="Jen D."/>
            <person name="Larson L."/>
            <person name="Lewis B."/>
            <person name="Mehta T."/>
            <person name="Park D."/>
            <person name="Pearson M."/>
            <person name="Roberts A."/>
            <person name="Saif S."/>
            <person name="Shea T."/>
            <person name="Shenoy N."/>
            <person name="Sisk P."/>
            <person name="Stolte C."/>
            <person name="Sykes S."/>
            <person name="Walk T."/>
            <person name="White J."/>
            <person name="Yandava C."/>
            <person name="Haas B."/>
            <person name="Henn M.R."/>
            <person name="Nusbaum C."/>
            <person name="Birren B."/>
        </authorList>
    </citation>
    <scope>NUCLEOTIDE SEQUENCE [LARGE SCALE GENOMIC DNA]</scope>
    <source>
        <strain evidence="2">NA</strain>
    </source>
</reference>